<reference evidence="1" key="1">
    <citation type="submission" date="2021-05" db="EMBL/GenBank/DDBJ databases">
        <authorList>
            <person name="Alioto T."/>
            <person name="Alioto T."/>
            <person name="Gomez Garrido J."/>
        </authorList>
    </citation>
    <scope>NUCLEOTIDE SEQUENCE</scope>
</reference>
<accession>A0A8D8LEP4</accession>
<dbReference type="EMBL" id="HBUF01014553">
    <property type="protein sequence ID" value="CAG6609432.1"/>
    <property type="molecule type" value="Transcribed_RNA"/>
</dbReference>
<dbReference type="EMBL" id="HBUF01014550">
    <property type="protein sequence ID" value="CAG6609425.1"/>
    <property type="molecule type" value="Transcribed_RNA"/>
</dbReference>
<protein>
    <submittedName>
        <fullName evidence="1">Uncharacterized protein</fullName>
    </submittedName>
</protein>
<organism evidence="1">
    <name type="scientific">Cacopsylla melanoneura</name>
    <dbReference type="NCBI Taxonomy" id="428564"/>
    <lineage>
        <taxon>Eukaryota</taxon>
        <taxon>Metazoa</taxon>
        <taxon>Ecdysozoa</taxon>
        <taxon>Arthropoda</taxon>
        <taxon>Hexapoda</taxon>
        <taxon>Insecta</taxon>
        <taxon>Pterygota</taxon>
        <taxon>Neoptera</taxon>
        <taxon>Paraneoptera</taxon>
        <taxon>Hemiptera</taxon>
        <taxon>Sternorrhyncha</taxon>
        <taxon>Psylloidea</taxon>
        <taxon>Psyllidae</taxon>
        <taxon>Psyllinae</taxon>
        <taxon>Cacopsylla</taxon>
    </lineage>
</organism>
<dbReference type="EMBL" id="HBUF01014555">
    <property type="protein sequence ID" value="CAG6609436.1"/>
    <property type="molecule type" value="Transcribed_RNA"/>
</dbReference>
<proteinExistence type="predicted"/>
<name>A0A8D8LEP4_9HEMI</name>
<dbReference type="AlphaFoldDB" id="A0A8D8LEP4"/>
<evidence type="ECO:0000313" key="1">
    <source>
        <dbReference type="EMBL" id="CAG6609425.1"/>
    </source>
</evidence>
<dbReference type="EMBL" id="HBUF01014557">
    <property type="protein sequence ID" value="CAG6609441.1"/>
    <property type="molecule type" value="Transcribed_RNA"/>
</dbReference>
<sequence length="102" mass="11736">MLRVKMPTPSGRKIRNVCGESNTSSIMLMFCDWYWISKPIPESHNVNILNMMSSFNLVILGRKNIDDDQRSLLFTIFVYKFDQLCLSPLHDFCSCGVKVDPS</sequence>